<dbReference type="Proteomes" id="UP000814128">
    <property type="component" value="Unassembled WGS sequence"/>
</dbReference>
<protein>
    <submittedName>
        <fullName evidence="1">Uncharacterized protein</fullName>
    </submittedName>
</protein>
<evidence type="ECO:0000313" key="1">
    <source>
        <dbReference type="EMBL" id="KAI0031455.1"/>
    </source>
</evidence>
<organism evidence="1 2">
    <name type="scientific">Vararia minispora EC-137</name>
    <dbReference type="NCBI Taxonomy" id="1314806"/>
    <lineage>
        <taxon>Eukaryota</taxon>
        <taxon>Fungi</taxon>
        <taxon>Dikarya</taxon>
        <taxon>Basidiomycota</taxon>
        <taxon>Agaricomycotina</taxon>
        <taxon>Agaricomycetes</taxon>
        <taxon>Russulales</taxon>
        <taxon>Lachnocladiaceae</taxon>
        <taxon>Vararia</taxon>
    </lineage>
</organism>
<reference evidence="1" key="2">
    <citation type="journal article" date="2022" name="New Phytol.">
        <title>Evolutionary transition to the ectomycorrhizal habit in the genomes of a hyperdiverse lineage of mushroom-forming fungi.</title>
        <authorList>
            <person name="Looney B."/>
            <person name="Miyauchi S."/>
            <person name="Morin E."/>
            <person name="Drula E."/>
            <person name="Courty P.E."/>
            <person name="Kohler A."/>
            <person name="Kuo A."/>
            <person name="LaButti K."/>
            <person name="Pangilinan J."/>
            <person name="Lipzen A."/>
            <person name="Riley R."/>
            <person name="Andreopoulos W."/>
            <person name="He G."/>
            <person name="Johnson J."/>
            <person name="Nolan M."/>
            <person name="Tritt A."/>
            <person name="Barry K.W."/>
            <person name="Grigoriev I.V."/>
            <person name="Nagy L.G."/>
            <person name="Hibbett D."/>
            <person name="Henrissat B."/>
            <person name="Matheny P.B."/>
            <person name="Labbe J."/>
            <person name="Martin F.M."/>
        </authorList>
    </citation>
    <scope>NUCLEOTIDE SEQUENCE</scope>
    <source>
        <strain evidence="1">EC-137</strain>
    </source>
</reference>
<comment type="caution">
    <text evidence="1">The sequence shown here is derived from an EMBL/GenBank/DDBJ whole genome shotgun (WGS) entry which is preliminary data.</text>
</comment>
<reference evidence="1" key="1">
    <citation type="submission" date="2021-02" db="EMBL/GenBank/DDBJ databases">
        <authorList>
            <consortium name="DOE Joint Genome Institute"/>
            <person name="Ahrendt S."/>
            <person name="Looney B.P."/>
            <person name="Miyauchi S."/>
            <person name="Morin E."/>
            <person name="Drula E."/>
            <person name="Courty P.E."/>
            <person name="Chicoki N."/>
            <person name="Fauchery L."/>
            <person name="Kohler A."/>
            <person name="Kuo A."/>
            <person name="Labutti K."/>
            <person name="Pangilinan J."/>
            <person name="Lipzen A."/>
            <person name="Riley R."/>
            <person name="Andreopoulos W."/>
            <person name="He G."/>
            <person name="Johnson J."/>
            <person name="Barry K.W."/>
            <person name="Grigoriev I.V."/>
            <person name="Nagy L."/>
            <person name="Hibbett D."/>
            <person name="Henrissat B."/>
            <person name="Matheny P.B."/>
            <person name="Labbe J."/>
            <person name="Martin F."/>
        </authorList>
    </citation>
    <scope>NUCLEOTIDE SEQUENCE</scope>
    <source>
        <strain evidence="1">EC-137</strain>
    </source>
</reference>
<dbReference type="EMBL" id="MU273579">
    <property type="protein sequence ID" value="KAI0031455.1"/>
    <property type="molecule type" value="Genomic_DNA"/>
</dbReference>
<evidence type="ECO:0000313" key="2">
    <source>
        <dbReference type="Proteomes" id="UP000814128"/>
    </source>
</evidence>
<name>A0ACB8QIG1_9AGAM</name>
<keyword evidence="2" id="KW-1185">Reference proteome</keyword>
<accession>A0ACB8QIG1</accession>
<feature type="non-terminal residue" evidence="1">
    <location>
        <position position="250"/>
    </location>
</feature>
<proteinExistence type="predicted"/>
<gene>
    <name evidence="1" type="ORF">K488DRAFT_52021</name>
</gene>
<sequence length="250" mass="27467">MFAAVTHPSQDSEQAEHTDKFWNLYLKNVEEEDKNNIEDRKGDTDGILTFTGLFIATVAAFVIESSRQLSSNPGDETVALLRQIAGVGNSTPTPVSDPSLDIFTPPATAIVVNTFWFLSLILSLICALGAILMRQWTRNYQRKIQHRRSTEKRAILHVILINGMKRFGLDRASSLIIAILHVAVTFFIIGLVIFLFPINPIVAGTSLGLAGTAACAYLLLTVLPFFYPDCPFSTPFTSALALLASILLRV</sequence>